<reference evidence="2 3" key="1">
    <citation type="submission" date="2018-02" db="EMBL/GenBank/DDBJ databases">
        <title>FDA/CDC Antimicrobial Resistant Isolate Bank Genome Sequencing.</title>
        <authorList>
            <person name="Benahmed F.H."/>
            <person name="Lutgring J.D."/>
            <person name="Yoo B."/>
            <person name="Machado M."/>
            <person name="Brown A."/>
            <person name="McAllister G."/>
            <person name="Perry A."/>
            <person name="Halpin A.L."/>
            <person name="Vavikolanu K."/>
            <person name="Ott S."/>
            <person name="Zhao X."/>
            <person name="Tallon L.J."/>
            <person name="Sadzewicz L."/>
            <person name="Aluvathingal J."/>
            <person name="Nadendla S."/>
            <person name="Voskania-kordi A."/>
            <person name="Simonyan V."/>
            <person name="Patel J."/>
            <person name="Shawar R.M."/>
        </authorList>
    </citation>
    <scope>NUCLEOTIDE SEQUENCE [LARGE SCALE GENOMIC DNA]</scope>
    <source>
        <strain evidence="2 3">AR_0356</strain>
    </source>
</reference>
<dbReference type="SUPFAM" id="SSF49899">
    <property type="entry name" value="Concanavalin A-like lectins/glucanases"/>
    <property type="match status" value="1"/>
</dbReference>
<gene>
    <name evidence="2" type="ORF">CSB93_3730</name>
</gene>
<evidence type="ECO:0000313" key="3">
    <source>
        <dbReference type="Proteomes" id="UP000238390"/>
    </source>
</evidence>
<name>A0A2R3IX16_9PSED</name>
<organism evidence="2 3">
    <name type="scientific">Pseudomonas paraeruginosa</name>
    <dbReference type="NCBI Taxonomy" id="2994495"/>
    <lineage>
        <taxon>Bacteria</taxon>
        <taxon>Pseudomonadati</taxon>
        <taxon>Pseudomonadota</taxon>
        <taxon>Gammaproteobacteria</taxon>
        <taxon>Pseudomonadales</taxon>
        <taxon>Pseudomonadaceae</taxon>
        <taxon>Pseudomonas</taxon>
    </lineage>
</organism>
<dbReference type="RefSeq" id="WP_012075373.1">
    <property type="nucleotide sequence ID" value="NZ_CP020560.1"/>
</dbReference>
<proteinExistence type="predicted"/>
<evidence type="ECO:0000313" key="2">
    <source>
        <dbReference type="EMBL" id="AVK06440.1"/>
    </source>
</evidence>
<dbReference type="GeneID" id="77220727"/>
<dbReference type="Pfam" id="PF08787">
    <property type="entry name" value="Alginate_lyase2"/>
    <property type="match status" value="1"/>
</dbReference>
<feature type="domain" description="Alginate lyase 2" evidence="1">
    <location>
        <begin position="3"/>
        <end position="223"/>
    </location>
</feature>
<keyword evidence="3" id="KW-1185">Reference proteome</keyword>
<sequence length="228" mass="24487">MPVDISKLTITTPVATSATNPLALELNGALAAARLPEVVSLQPDETLRLSAPTRGASSKSTRRTRCEWKEPGYWTLDSAAVHRNHQRMRLVKVNAAQKVVVAQMHVKDDDSPPIKVFWNKGRITFGFRGAFDQPAPTNSTLLANVPLAADYEVDIQVDAAGSAIVSATCNGASATSGPLQLERSWFGHAFNFHGGVYNQLDYDESTPAEDGSVCVISELALSHGTRSA</sequence>
<dbReference type="AlphaFoldDB" id="A0A2R3IX16"/>
<protein>
    <submittedName>
        <fullName evidence="2">Alginate lyase family protein</fullName>
    </submittedName>
</protein>
<dbReference type="InterPro" id="IPR013320">
    <property type="entry name" value="ConA-like_dom_sf"/>
</dbReference>
<dbReference type="Gene3D" id="2.60.120.200">
    <property type="match status" value="1"/>
</dbReference>
<accession>A0A2R3IX16</accession>
<dbReference type="Proteomes" id="UP000238390">
    <property type="component" value="Chromosome"/>
</dbReference>
<evidence type="ECO:0000259" key="1">
    <source>
        <dbReference type="Pfam" id="PF08787"/>
    </source>
</evidence>
<dbReference type="InterPro" id="IPR014895">
    <property type="entry name" value="Alginate_lyase_2"/>
</dbReference>
<dbReference type="GO" id="GO:0016829">
    <property type="term" value="F:lyase activity"/>
    <property type="evidence" value="ECO:0007669"/>
    <property type="project" value="UniProtKB-KW"/>
</dbReference>
<dbReference type="EMBL" id="CP027169">
    <property type="protein sequence ID" value="AVK06440.1"/>
    <property type="molecule type" value="Genomic_DNA"/>
</dbReference>
<keyword evidence="2" id="KW-0456">Lyase</keyword>